<dbReference type="SMART" id="SM00028">
    <property type="entry name" value="TPR"/>
    <property type="match status" value="7"/>
</dbReference>
<dbReference type="SUPFAM" id="SSF81901">
    <property type="entry name" value="HCP-like"/>
    <property type="match status" value="1"/>
</dbReference>
<dbReference type="Gene3D" id="1.25.40.10">
    <property type="entry name" value="Tetratricopeptide repeat domain"/>
    <property type="match status" value="3"/>
</dbReference>
<protein>
    <recommendedName>
        <fullName evidence="7">Kinesin light chain</fullName>
    </recommendedName>
</protein>
<evidence type="ECO:0000256" key="2">
    <source>
        <dbReference type="ARBA" id="ARBA00022803"/>
    </source>
</evidence>
<dbReference type="Proteomes" id="UP000663829">
    <property type="component" value="Unassembled WGS sequence"/>
</dbReference>
<dbReference type="EMBL" id="CAJNOQ010015284">
    <property type="protein sequence ID" value="CAF1358419.1"/>
    <property type="molecule type" value="Genomic_DNA"/>
</dbReference>
<dbReference type="InterPro" id="IPR019734">
    <property type="entry name" value="TPR_rpt"/>
</dbReference>
<feature type="repeat" description="TPR" evidence="3">
    <location>
        <begin position="710"/>
        <end position="743"/>
    </location>
</feature>
<sequence>MAIDWYTKNTFLYRILNQMFRQENVIGMFQLRYFIKDLYLQLKDLHTNYINSLLPENKSLTTYREQFITINQLEQLKENINGLIYMNTFLSTTTDRDVGLIYAGADGNKHPYLVSVIFKIEIDTSIISKPFANINEFSYYKDENEVLFALGSVFKIKSVEKQGNNNLWMVRLLFNNDVYETIRKLTRHLTVNMREPMNIANPSVANQTTFTDLTHKSTTFMWNLLLLGIILRMENTLAAKSDMIRWCRHYYKDEEELKYIDDFEKNYEANKDEAVWWYTEEPFIYRLVNLCLRSQDIDNIYKMRYFIIDLHNQIQKLYTHVNQHEQLFTVYRGQSMSEDELQNLKDHSNGGLISFHQFLSCTRNRNTALVYALNRFAHLSNESVLFEIIIDTNIKTKPFLNIERYSYYKTENEILFTVGTIFEIMSVEQQATSGLWIIKLLLSEKVDKDMEQLTMYFRNEIGKNPTLITLADYLTQMGNYDAAKTYFDILIDTMSSLEHESNDAEIYTKAGQLYYLTGDYEKSLKYHLKASSIITVCNLDLALVEKNIGKVYKAIGKYDSALMHYERALDIEQQLLSDNHPDIAETYKNIGEIYNQQGDHAHALGYYERAQQIVLKLLPPNHPGFSTTYNNIDEVYYNRNDDTQVMNYHEKALQIRLSSLPPDHPSIVEDYLYIGKVCYGAKEFDKCLKYYKKSLEIRLMSLSSNHPSTASVYNSIGKVYYEKGNYIESLSNYKQAIKIQSKSLPINHPDLIDTYQNIKKLLRQGVLLSYNYCIEELINILHDIIVTNINIKDQHNILESKYKQIIDIGTKLLNSSSDDQSLLDICKLNGNILQKNKK</sequence>
<evidence type="ECO:0000313" key="6">
    <source>
        <dbReference type="Proteomes" id="UP000663829"/>
    </source>
</evidence>
<gene>
    <name evidence="4" type="ORF">GPM918_LOCUS31256</name>
    <name evidence="5" type="ORF">SRO942_LOCUS31893</name>
</gene>
<accession>A0A815HWX8</accession>
<dbReference type="Proteomes" id="UP000681722">
    <property type="component" value="Unassembled WGS sequence"/>
</dbReference>
<dbReference type="InterPro" id="IPR011990">
    <property type="entry name" value="TPR-like_helical_dom_sf"/>
</dbReference>
<dbReference type="Pfam" id="PF13424">
    <property type="entry name" value="TPR_12"/>
    <property type="match status" value="3"/>
</dbReference>
<comment type="caution">
    <text evidence="4">The sequence shown here is derived from an EMBL/GenBank/DDBJ whole genome shotgun (WGS) entry which is preliminary data.</text>
</comment>
<evidence type="ECO:0008006" key="7">
    <source>
        <dbReference type="Google" id="ProtNLM"/>
    </source>
</evidence>
<organism evidence="4 6">
    <name type="scientific">Didymodactylos carnosus</name>
    <dbReference type="NCBI Taxonomy" id="1234261"/>
    <lineage>
        <taxon>Eukaryota</taxon>
        <taxon>Metazoa</taxon>
        <taxon>Spiralia</taxon>
        <taxon>Gnathifera</taxon>
        <taxon>Rotifera</taxon>
        <taxon>Eurotatoria</taxon>
        <taxon>Bdelloidea</taxon>
        <taxon>Philodinida</taxon>
        <taxon>Philodinidae</taxon>
        <taxon>Didymodactylos</taxon>
    </lineage>
</organism>
<name>A0A815HWX8_9BILA</name>
<evidence type="ECO:0000313" key="4">
    <source>
        <dbReference type="EMBL" id="CAF1358419.1"/>
    </source>
</evidence>
<dbReference type="PANTHER" id="PTHR45641:SF1">
    <property type="entry name" value="AAA+ ATPASE DOMAIN-CONTAINING PROTEIN"/>
    <property type="match status" value="1"/>
</dbReference>
<evidence type="ECO:0000256" key="1">
    <source>
        <dbReference type="ARBA" id="ARBA00022737"/>
    </source>
</evidence>
<evidence type="ECO:0000256" key="3">
    <source>
        <dbReference type="PROSITE-ProRule" id="PRU00339"/>
    </source>
</evidence>
<evidence type="ECO:0000313" key="5">
    <source>
        <dbReference type="EMBL" id="CAF4234526.1"/>
    </source>
</evidence>
<dbReference type="OrthoDB" id="418911at2759"/>
<reference evidence="4" key="1">
    <citation type="submission" date="2021-02" db="EMBL/GenBank/DDBJ databases">
        <authorList>
            <person name="Nowell W R."/>
        </authorList>
    </citation>
    <scope>NUCLEOTIDE SEQUENCE</scope>
</reference>
<dbReference type="PANTHER" id="PTHR45641">
    <property type="entry name" value="TETRATRICOPEPTIDE REPEAT PROTEIN (AFU_ORTHOLOGUE AFUA_6G03870)"/>
    <property type="match status" value="1"/>
</dbReference>
<feature type="repeat" description="TPR" evidence="3">
    <location>
        <begin position="542"/>
        <end position="575"/>
    </location>
</feature>
<dbReference type="AlphaFoldDB" id="A0A815HWX8"/>
<keyword evidence="1" id="KW-0677">Repeat</keyword>
<dbReference type="Gene3D" id="3.90.176.10">
    <property type="entry name" value="Toxin ADP-ribosyltransferase, Chain A, domain 1"/>
    <property type="match status" value="2"/>
</dbReference>
<dbReference type="EMBL" id="CAJOBC010068586">
    <property type="protein sequence ID" value="CAF4234526.1"/>
    <property type="molecule type" value="Genomic_DNA"/>
</dbReference>
<dbReference type="PROSITE" id="PS50005">
    <property type="entry name" value="TPR"/>
    <property type="match status" value="3"/>
</dbReference>
<dbReference type="PROSITE" id="PS51996">
    <property type="entry name" value="TR_MART"/>
    <property type="match status" value="2"/>
</dbReference>
<dbReference type="GO" id="GO:0005576">
    <property type="term" value="C:extracellular region"/>
    <property type="evidence" value="ECO:0007669"/>
    <property type="project" value="InterPro"/>
</dbReference>
<feature type="repeat" description="TPR" evidence="3">
    <location>
        <begin position="584"/>
        <end position="617"/>
    </location>
</feature>
<keyword evidence="2 3" id="KW-0802">TPR repeat</keyword>
<keyword evidence="6" id="KW-1185">Reference proteome</keyword>
<dbReference type="SUPFAM" id="SSF56399">
    <property type="entry name" value="ADP-ribosylation"/>
    <property type="match status" value="2"/>
</dbReference>
<proteinExistence type="predicted"/>
<dbReference type="Pfam" id="PF13374">
    <property type="entry name" value="TPR_10"/>
    <property type="match status" value="1"/>
</dbReference>